<evidence type="ECO:0000313" key="1">
    <source>
        <dbReference type="EMBL" id="MBO7746222.1"/>
    </source>
</evidence>
<dbReference type="Proteomes" id="UP000670947">
    <property type="component" value="Unassembled WGS sequence"/>
</dbReference>
<comment type="caution">
    <text evidence="1">The sequence shown here is derived from an EMBL/GenBank/DDBJ whole genome shotgun (WGS) entry which is preliminary data.</text>
</comment>
<reference evidence="1 2" key="1">
    <citation type="submission" date="2021-03" db="EMBL/GenBank/DDBJ databases">
        <title>Paenibacillus artemisicola MWE-103 whole genome sequence.</title>
        <authorList>
            <person name="Ham Y.J."/>
        </authorList>
    </citation>
    <scope>NUCLEOTIDE SEQUENCE [LARGE SCALE GENOMIC DNA]</scope>
    <source>
        <strain evidence="1 2">MWE-103</strain>
    </source>
</reference>
<protein>
    <submittedName>
        <fullName evidence="1">Uncharacterized protein</fullName>
    </submittedName>
</protein>
<proteinExistence type="predicted"/>
<evidence type="ECO:0000313" key="2">
    <source>
        <dbReference type="Proteomes" id="UP000670947"/>
    </source>
</evidence>
<dbReference type="EMBL" id="JAGGDJ010000016">
    <property type="protein sequence ID" value="MBO7746222.1"/>
    <property type="molecule type" value="Genomic_DNA"/>
</dbReference>
<sequence length="193" mass="21917">MPDTVKRQQAGFKVDNFDYKQMPAMRFIGVDDRLFHSDTDEEYHEKKKAGLKNVVSTLHALTSYKSGFDHDVLLGHHYGRGVDVEPWHGLWGRFMEADTPVPEGFMHVDFTSEYADKPGLPYLPKFAFATFSGDIDAMHDDEGTDGGRMYDVTRNIILGQGVGIPYPDKYWMAEVFLDGFDKPSTAYMFSVVL</sequence>
<name>A0ABS3WD43_9BACL</name>
<gene>
    <name evidence="1" type="ORF">I8J29_18600</name>
</gene>
<organism evidence="1 2">
    <name type="scientific">Paenibacillus artemisiicola</name>
    <dbReference type="NCBI Taxonomy" id="1172618"/>
    <lineage>
        <taxon>Bacteria</taxon>
        <taxon>Bacillati</taxon>
        <taxon>Bacillota</taxon>
        <taxon>Bacilli</taxon>
        <taxon>Bacillales</taxon>
        <taxon>Paenibacillaceae</taxon>
        <taxon>Paenibacillus</taxon>
    </lineage>
</organism>
<accession>A0ABS3WD43</accession>
<keyword evidence="2" id="KW-1185">Reference proteome</keyword>
<dbReference type="RefSeq" id="WP_208849015.1">
    <property type="nucleotide sequence ID" value="NZ_JAGGDJ010000016.1"/>
</dbReference>